<dbReference type="InterPro" id="IPR029068">
    <property type="entry name" value="Glyas_Bleomycin-R_OHBP_Dase"/>
</dbReference>
<dbReference type="PANTHER" id="PTHR36113">
    <property type="entry name" value="LYASE, PUTATIVE-RELATED-RELATED"/>
    <property type="match status" value="1"/>
</dbReference>
<dbReference type="Gene3D" id="3.10.180.10">
    <property type="entry name" value="2,3-Dihydroxybiphenyl 1,2-Dioxygenase, domain 1"/>
    <property type="match status" value="1"/>
</dbReference>
<dbReference type="Pfam" id="PF00903">
    <property type="entry name" value="Glyoxalase"/>
    <property type="match status" value="1"/>
</dbReference>
<dbReference type="InterPro" id="IPR037523">
    <property type="entry name" value="VOC_core"/>
</dbReference>
<sequence length="128" mass="14103">MNVAHIALWTKDIDRIAAFWTDLFDARVGEIYESSRRPGFRSRFLTLGGGPSIEVMEGPWLAPHDAAAVERAGYAHLALSLGSGEAVDDMADRAERKGILVSKARWTGDGFYEAVIRDPDGNRIEITI</sequence>
<name>A0ABY8DD56_9HYPH</name>
<dbReference type="PROSITE" id="PS51819">
    <property type="entry name" value="VOC"/>
    <property type="match status" value="1"/>
</dbReference>
<feature type="domain" description="VOC" evidence="1">
    <location>
        <begin position="2"/>
        <end position="128"/>
    </location>
</feature>
<gene>
    <name evidence="2" type="ORF">PZN02_001317</name>
</gene>
<evidence type="ECO:0000313" key="3">
    <source>
        <dbReference type="Proteomes" id="UP001229355"/>
    </source>
</evidence>
<keyword evidence="3" id="KW-1185">Reference proteome</keyword>
<dbReference type="PANTHER" id="PTHR36113:SF1">
    <property type="entry name" value="GLYOXALASE_BLEOMYCIN RESISTANCE PROTEIN_DIOXYGENASE"/>
    <property type="match status" value="1"/>
</dbReference>
<dbReference type="Proteomes" id="UP001229355">
    <property type="component" value="Chromosome 1"/>
</dbReference>
<dbReference type="SUPFAM" id="SSF54593">
    <property type="entry name" value="Glyoxalase/Bleomycin resistance protein/Dihydroxybiphenyl dioxygenase"/>
    <property type="match status" value="1"/>
</dbReference>
<accession>A0ABY8DD56</accession>
<organism evidence="2 3">
    <name type="scientific">Sinorhizobium garamanticum</name>
    <dbReference type="NCBI Taxonomy" id="680247"/>
    <lineage>
        <taxon>Bacteria</taxon>
        <taxon>Pseudomonadati</taxon>
        <taxon>Pseudomonadota</taxon>
        <taxon>Alphaproteobacteria</taxon>
        <taxon>Hyphomicrobiales</taxon>
        <taxon>Rhizobiaceae</taxon>
        <taxon>Sinorhizobium/Ensifer group</taxon>
        <taxon>Sinorhizobium</taxon>
    </lineage>
</organism>
<dbReference type="InterPro" id="IPR051332">
    <property type="entry name" value="Fosfomycin_Res_Enzymes"/>
</dbReference>
<evidence type="ECO:0000313" key="2">
    <source>
        <dbReference type="EMBL" id="WEX88804.1"/>
    </source>
</evidence>
<evidence type="ECO:0000259" key="1">
    <source>
        <dbReference type="PROSITE" id="PS51819"/>
    </source>
</evidence>
<proteinExistence type="predicted"/>
<dbReference type="EMBL" id="CP120373">
    <property type="protein sequence ID" value="WEX88804.1"/>
    <property type="molecule type" value="Genomic_DNA"/>
</dbReference>
<dbReference type="InterPro" id="IPR004360">
    <property type="entry name" value="Glyas_Fos-R_dOase_dom"/>
</dbReference>
<dbReference type="RefSeq" id="WP_280660798.1">
    <property type="nucleotide sequence ID" value="NZ_CP120373.1"/>
</dbReference>
<reference evidence="2 3" key="1">
    <citation type="submission" date="2023-03" db="EMBL/GenBank/DDBJ databases">
        <authorList>
            <person name="Kaur S."/>
            <person name="Espinosa-Saiz D."/>
            <person name="Velazquez E."/>
            <person name="Menendez E."/>
            <person name="diCenzo G.C."/>
        </authorList>
    </citation>
    <scope>NUCLEOTIDE SEQUENCE [LARGE SCALE GENOMIC DNA]</scope>
    <source>
        <strain evidence="2 3">LMG 24692</strain>
    </source>
</reference>
<protein>
    <submittedName>
        <fullName evidence="2">VOC family protein</fullName>
    </submittedName>
</protein>